<dbReference type="EMBL" id="CP107006">
    <property type="protein sequence ID" value="UYQ91221.1"/>
    <property type="molecule type" value="Genomic_DNA"/>
</dbReference>
<organism evidence="1 2">
    <name type="scientific">Chitinophaga horti</name>
    <dbReference type="NCBI Taxonomy" id="2920382"/>
    <lineage>
        <taxon>Bacteria</taxon>
        <taxon>Pseudomonadati</taxon>
        <taxon>Bacteroidota</taxon>
        <taxon>Chitinophagia</taxon>
        <taxon>Chitinophagales</taxon>
        <taxon>Chitinophagaceae</taxon>
        <taxon>Chitinophaga</taxon>
    </lineage>
</organism>
<gene>
    <name evidence="1" type="ORF">MKQ68_14085</name>
</gene>
<proteinExistence type="predicted"/>
<accession>A0ABY6IV28</accession>
<reference evidence="1" key="1">
    <citation type="submission" date="2022-10" db="EMBL/GenBank/DDBJ databases">
        <title>Chitinophaga sp. nov., isolated from soil.</title>
        <authorList>
            <person name="Jeon C.O."/>
        </authorList>
    </citation>
    <scope>NUCLEOTIDE SEQUENCE</scope>
    <source>
        <strain evidence="1">R8</strain>
    </source>
</reference>
<dbReference type="Proteomes" id="UP001162741">
    <property type="component" value="Chromosome"/>
</dbReference>
<protein>
    <recommendedName>
        <fullName evidence="3">VCBS repeat-containing protein</fullName>
    </recommendedName>
</protein>
<evidence type="ECO:0008006" key="3">
    <source>
        <dbReference type="Google" id="ProtNLM"/>
    </source>
</evidence>
<keyword evidence="2" id="KW-1185">Reference proteome</keyword>
<evidence type="ECO:0000313" key="2">
    <source>
        <dbReference type="Proteomes" id="UP001162741"/>
    </source>
</evidence>
<name>A0ABY6IV28_9BACT</name>
<evidence type="ECO:0000313" key="1">
    <source>
        <dbReference type="EMBL" id="UYQ91221.1"/>
    </source>
</evidence>
<dbReference type="RefSeq" id="WP_264279691.1">
    <property type="nucleotide sequence ID" value="NZ_CP107006.1"/>
</dbReference>
<sequence>MRMFLTLLATLITHVAVGQHSLDSLTNDSTVIAFVNHYGKQASPPWRGWWFDVKRLEGLTKPEWVFLKEFYGTKYLLADLSGDGKKDLVANGNPTGWHGTRILVFLTTPNGIELARLGAHSAGLGEHISLYNDGGEMCLVLGHLSYTIGNQSPPAEKIIMDTLRYRFGGFVNYKPAKVPSPAFDTLSFKVASSWSSYPRYALSVTKDGKLTLLKERLVIDYAKETSHMDTITIEKRLSPETMDTLQQIIRWSGYCNLPQGFETPHLSDVETAVTRVVFEDGISWQINDYGSEGTYELRLLYDRMWRWLFEAFKLKY</sequence>